<feature type="compositionally biased region" description="Polar residues" evidence="1">
    <location>
        <begin position="412"/>
        <end position="424"/>
    </location>
</feature>
<sequence>MEHPSFDKMDDFTQAFRQSTTPTNVALSKIDYINQDNVEKRRHITLESIQDQLESMNDRLVHIEETVISRKSTNMNSRPSSRSVRIENSTNFLSEYIQAQEENNRLKIELALARSQMNNNESISYPNQSLLLLPTQSPIHMKTEQSSSPQNQSSVFKPIKNSVSDNNVHCSQVSMPTNIMTPNVIRAPPRPTSSTVQIPPLSSLDTSSLSTLPYTMHPNNNLPKFKGSADERPVGFLSEFEIRTATLVGKNDTLLLHTVQQALFGSALTWFGQMQNSDNPVHSWSEFKTRFYDRYRTPNQIRYFRTELNVLFQGDNERTMDFLERLKSLMIEIDPNCNEEWLIRKFVEKIRLDIRARLDFDANLTMRDLIKKILTIESNIDELKIVEDLRRTALQKKKAPVSITTNNISFIDSSDQYAPSSSNRPTDHKQNCNQHSRNNNKTSFDNNRNRISAHNTDPSISIMHRSNDFNRQQNTKNMNNNHHNNNRSNNNNNNNNDQNNNYSSYDFNSNNDQYNNRSNINNFNNNCTDEYHSNRYDNHGHATKSQRPTMTFNKNSTPVSITTNNISFIDSSDQYAPSSSNRPTDHKQNCNQHSRNNSKNSFDNNRNRISAHNTDPSISIMHRSNDFNKQQNTKNMNNNHHNNNRSNNNNNNNNDQNNNYSSHDFNSNNDQYNNRSNINNFNNNSTDEYHSNRYDNHGHATKSQRPTMTFNKNSTRTTATANSSNNYKTRWWCPHCERHGHSWERCPFNTESINYRSNSTSCHFPAITANSPPPVSPSPSLYNNSHSENHHGR</sequence>
<dbReference type="InterPro" id="IPR005162">
    <property type="entry name" value="Retrotrans_gag_dom"/>
</dbReference>
<dbReference type="PANTHER" id="PTHR33223:SF6">
    <property type="entry name" value="CCHC-TYPE DOMAIN-CONTAINING PROTEIN"/>
    <property type="match status" value="1"/>
</dbReference>
<feature type="compositionally biased region" description="Low complexity" evidence="1">
    <location>
        <begin position="470"/>
        <end position="526"/>
    </location>
</feature>
<feature type="compositionally biased region" description="Low complexity" evidence="1">
    <location>
        <begin position="628"/>
        <end position="659"/>
    </location>
</feature>
<feature type="domain" description="Retrotransposon gag" evidence="2">
    <location>
        <begin position="262"/>
        <end position="348"/>
    </location>
</feature>
<feature type="compositionally biased region" description="Low complexity" evidence="1">
    <location>
        <begin position="711"/>
        <end position="723"/>
    </location>
</feature>
<comment type="caution">
    <text evidence="3">The sequence shown here is derived from an EMBL/GenBank/DDBJ whole genome shotgun (WGS) entry which is preliminary data.</text>
</comment>
<dbReference type="PANTHER" id="PTHR33223">
    <property type="entry name" value="CCHC-TYPE DOMAIN-CONTAINING PROTEIN"/>
    <property type="match status" value="1"/>
</dbReference>
<dbReference type="Pfam" id="PF03732">
    <property type="entry name" value="Retrotrans_gag"/>
    <property type="match status" value="1"/>
</dbReference>
<evidence type="ECO:0000256" key="1">
    <source>
        <dbReference type="SAM" id="MobiDB-lite"/>
    </source>
</evidence>
<feature type="compositionally biased region" description="Basic and acidic residues" evidence="1">
    <location>
        <begin position="687"/>
        <end position="698"/>
    </location>
</feature>
<organism evidence="3 4">
    <name type="scientific">Rotaria magnacalcarata</name>
    <dbReference type="NCBI Taxonomy" id="392030"/>
    <lineage>
        <taxon>Eukaryota</taxon>
        <taxon>Metazoa</taxon>
        <taxon>Spiralia</taxon>
        <taxon>Gnathifera</taxon>
        <taxon>Rotifera</taxon>
        <taxon>Eurotatoria</taxon>
        <taxon>Bdelloidea</taxon>
        <taxon>Philodinida</taxon>
        <taxon>Philodinidae</taxon>
        <taxon>Rotaria</taxon>
    </lineage>
</organism>
<feature type="compositionally biased region" description="Low complexity" evidence="1">
    <location>
        <begin position="594"/>
        <end position="608"/>
    </location>
</feature>
<evidence type="ECO:0000313" key="4">
    <source>
        <dbReference type="Proteomes" id="UP000663824"/>
    </source>
</evidence>
<gene>
    <name evidence="3" type="ORF">MBJ925_LOCUS33525</name>
</gene>
<feature type="compositionally biased region" description="Low complexity" evidence="1">
    <location>
        <begin position="666"/>
        <end position="684"/>
    </location>
</feature>
<feature type="compositionally biased region" description="Polar residues" evidence="1">
    <location>
        <begin position="701"/>
        <end position="710"/>
    </location>
</feature>
<accession>A0A816YPM9</accession>
<reference evidence="3" key="1">
    <citation type="submission" date="2021-02" db="EMBL/GenBank/DDBJ databases">
        <authorList>
            <person name="Nowell W R."/>
        </authorList>
    </citation>
    <scope>NUCLEOTIDE SEQUENCE</scope>
</reference>
<feature type="compositionally biased region" description="Polar residues" evidence="1">
    <location>
        <begin position="570"/>
        <end position="582"/>
    </location>
</feature>
<name>A0A816YPM9_9BILA</name>
<feature type="compositionally biased region" description="Basic and acidic residues" evidence="1">
    <location>
        <begin position="529"/>
        <end position="540"/>
    </location>
</feature>
<feature type="compositionally biased region" description="Polar residues" evidence="1">
    <location>
        <begin position="543"/>
        <end position="558"/>
    </location>
</feature>
<feature type="region of interest" description="Disordered" evidence="1">
    <location>
        <begin position="412"/>
        <end position="558"/>
    </location>
</feature>
<feature type="compositionally biased region" description="Polar residues" evidence="1">
    <location>
        <begin position="431"/>
        <end position="459"/>
    </location>
</feature>
<dbReference type="Proteomes" id="UP000663824">
    <property type="component" value="Unassembled WGS sequence"/>
</dbReference>
<dbReference type="AlphaFoldDB" id="A0A816YPM9"/>
<protein>
    <recommendedName>
        <fullName evidence="2">Retrotransposon gag domain-containing protein</fullName>
    </recommendedName>
</protein>
<proteinExistence type="predicted"/>
<feature type="region of interest" description="Disordered" evidence="1">
    <location>
        <begin position="768"/>
        <end position="793"/>
    </location>
</feature>
<evidence type="ECO:0000313" key="3">
    <source>
        <dbReference type="EMBL" id="CAF2165766.1"/>
    </source>
</evidence>
<evidence type="ECO:0000259" key="2">
    <source>
        <dbReference type="Pfam" id="PF03732"/>
    </source>
</evidence>
<feature type="region of interest" description="Disordered" evidence="1">
    <location>
        <begin position="570"/>
        <end position="723"/>
    </location>
</feature>
<dbReference type="EMBL" id="CAJNRE010018445">
    <property type="protein sequence ID" value="CAF2165766.1"/>
    <property type="molecule type" value="Genomic_DNA"/>
</dbReference>